<organism evidence="1 2">
    <name type="scientific">Cichorium intybus</name>
    <name type="common">Chicory</name>
    <dbReference type="NCBI Taxonomy" id="13427"/>
    <lineage>
        <taxon>Eukaryota</taxon>
        <taxon>Viridiplantae</taxon>
        <taxon>Streptophyta</taxon>
        <taxon>Embryophyta</taxon>
        <taxon>Tracheophyta</taxon>
        <taxon>Spermatophyta</taxon>
        <taxon>Magnoliopsida</taxon>
        <taxon>eudicotyledons</taxon>
        <taxon>Gunneridae</taxon>
        <taxon>Pentapetalae</taxon>
        <taxon>asterids</taxon>
        <taxon>campanulids</taxon>
        <taxon>Asterales</taxon>
        <taxon>Asteraceae</taxon>
        <taxon>Cichorioideae</taxon>
        <taxon>Cichorieae</taxon>
        <taxon>Cichoriinae</taxon>
        <taxon>Cichorium</taxon>
    </lineage>
</organism>
<dbReference type="EMBL" id="CM042013">
    <property type="protein sequence ID" value="KAI3738787.1"/>
    <property type="molecule type" value="Genomic_DNA"/>
</dbReference>
<reference evidence="2" key="1">
    <citation type="journal article" date="2022" name="Mol. Ecol. Resour.">
        <title>The genomes of chicory, endive, great burdock and yacon provide insights into Asteraceae palaeo-polyploidization history and plant inulin production.</title>
        <authorList>
            <person name="Fan W."/>
            <person name="Wang S."/>
            <person name="Wang H."/>
            <person name="Wang A."/>
            <person name="Jiang F."/>
            <person name="Liu H."/>
            <person name="Zhao H."/>
            <person name="Xu D."/>
            <person name="Zhang Y."/>
        </authorList>
    </citation>
    <scope>NUCLEOTIDE SEQUENCE [LARGE SCALE GENOMIC DNA]</scope>
    <source>
        <strain evidence="2">cv. Punajuju</strain>
    </source>
</reference>
<comment type="caution">
    <text evidence="1">The sequence shown here is derived from an EMBL/GenBank/DDBJ whole genome shotgun (WGS) entry which is preliminary data.</text>
</comment>
<gene>
    <name evidence="1" type="ORF">L2E82_28944</name>
</gene>
<dbReference type="Proteomes" id="UP001055811">
    <property type="component" value="Linkage Group LG05"/>
</dbReference>
<accession>A0ACB9CWT1</accession>
<proteinExistence type="predicted"/>
<keyword evidence="2" id="KW-1185">Reference proteome</keyword>
<name>A0ACB9CWT1_CICIN</name>
<reference evidence="1 2" key="2">
    <citation type="journal article" date="2022" name="Mol. Ecol. Resour.">
        <title>The genomes of chicory, endive, great burdock and yacon provide insights into Asteraceae paleo-polyploidization history and plant inulin production.</title>
        <authorList>
            <person name="Fan W."/>
            <person name="Wang S."/>
            <person name="Wang H."/>
            <person name="Wang A."/>
            <person name="Jiang F."/>
            <person name="Liu H."/>
            <person name="Zhao H."/>
            <person name="Xu D."/>
            <person name="Zhang Y."/>
        </authorList>
    </citation>
    <scope>NUCLEOTIDE SEQUENCE [LARGE SCALE GENOMIC DNA]</scope>
    <source>
        <strain evidence="2">cv. Punajuju</strain>
        <tissue evidence="1">Leaves</tissue>
    </source>
</reference>
<protein>
    <submittedName>
        <fullName evidence="1">Uncharacterized protein</fullName>
    </submittedName>
</protein>
<sequence length="115" mass="12777">MAQRRKIEVSVSNSDGNKPEVDASFQIAANGVTKLYHQAMNLQQVAFDAGRRHSLVKAFEWVSSKAQDGKLVTSSEFMAYLQHELNTSLAISHQELSENVPCCQDQDMGENTPHV</sequence>
<evidence type="ECO:0000313" key="1">
    <source>
        <dbReference type="EMBL" id="KAI3738787.1"/>
    </source>
</evidence>
<evidence type="ECO:0000313" key="2">
    <source>
        <dbReference type="Proteomes" id="UP001055811"/>
    </source>
</evidence>